<feature type="compositionally biased region" description="Basic and acidic residues" evidence="1">
    <location>
        <begin position="107"/>
        <end position="116"/>
    </location>
</feature>
<feature type="compositionally biased region" description="Low complexity" evidence="1">
    <location>
        <begin position="119"/>
        <end position="128"/>
    </location>
</feature>
<accession>A0A9X1Q0N7</accession>
<evidence type="ECO:0000313" key="2">
    <source>
        <dbReference type="EMBL" id="MCF1596857.1"/>
    </source>
</evidence>
<gene>
    <name evidence="2" type="ORF">L0P92_25295</name>
</gene>
<comment type="caution">
    <text evidence="2">The sequence shown here is derived from an EMBL/GenBank/DDBJ whole genome shotgun (WGS) entry which is preliminary data.</text>
</comment>
<dbReference type="AlphaFoldDB" id="A0A9X1Q0N7"/>
<dbReference type="Proteomes" id="UP001139384">
    <property type="component" value="Unassembled WGS sequence"/>
</dbReference>
<feature type="region of interest" description="Disordered" evidence="1">
    <location>
        <begin position="96"/>
        <end position="162"/>
    </location>
</feature>
<organism evidence="2 3">
    <name type="scientific">Streptomyces muensis</name>
    <dbReference type="NCBI Taxonomy" id="1077944"/>
    <lineage>
        <taxon>Bacteria</taxon>
        <taxon>Bacillati</taxon>
        <taxon>Actinomycetota</taxon>
        <taxon>Actinomycetes</taxon>
        <taxon>Kitasatosporales</taxon>
        <taxon>Streptomycetaceae</taxon>
        <taxon>Streptomyces</taxon>
    </lineage>
</organism>
<evidence type="ECO:0000256" key="1">
    <source>
        <dbReference type="SAM" id="MobiDB-lite"/>
    </source>
</evidence>
<evidence type="ECO:0000313" key="3">
    <source>
        <dbReference type="Proteomes" id="UP001139384"/>
    </source>
</evidence>
<proteinExistence type="predicted"/>
<sequence length="162" mass="17426">MIERIPLALTGYLDTAAEPGDAAGTASWRLISSPADCEAQEEVIPCTTSQPDLAYTLLTECKPSDLLRVTGHLPLPDTADGRIRLDVDTVEVLWAAPPEEESTDAPVDDHSDRDRTIQALAEALASLAYEPATAEQPDIRSPTTRPHRSWPACASKPPTTTP</sequence>
<dbReference type="EMBL" id="JAKEIP010000118">
    <property type="protein sequence ID" value="MCF1596857.1"/>
    <property type="molecule type" value="Genomic_DNA"/>
</dbReference>
<name>A0A9X1Q0N7_STRM4</name>
<protein>
    <submittedName>
        <fullName evidence="2">Uncharacterized protein</fullName>
    </submittedName>
</protein>
<keyword evidence="3" id="KW-1185">Reference proteome</keyword>
<dbReference type="RefSeq" id="WP_234765290.1">
    <property type="nucleotide sequence ID" value="NZ_JAKEIP010000118.1"/>
</dbReference>
<reference evidence="2" key="1">
    <citation type="submission" date="2022-01" db="EMBL/GenBank/DDBJ databases">
        <title>Draft Genome Sequences of Seven Type Strains of the Genus Streptomyces.</title>
        <authorList>
            <person name="Aziz S."/>
            <person name="Coretto E."/>
            <person name="Chronakova A."/>
            <person name="Sproer C."/>
            <person name="Huber K."/>
            <person name="Nouioui I."/>
            <person name="Gross H."/>
        </authorList>
    </citation>
    <scope>NUCLEOTIDE SEQUENCE</scope>
    <source>
        <strain evidence="2">DSM 103493</strain>
    </source>
</reference>